<comment type="caution">
    <text evidence="1">The sequence shown here is derived from an EMBL/GenBank/DDBJ whole genome shotgun (WGS) entry which is preliminary data.</text>
</comment>
<dbReference type="Proteomes" id="UP000282388">
    <property type="component" value="Unassembled WGS sequence"/>
</dbReference>
<evidence type="ECO:0000313" key="2">
    <source>
        <dbReference type="Proteomes" id="UP000282388"/>
    </source>
</evidence>
<dbReference type="InterPro" id="IPR010982">
    <property type="entry name" value="Lambda_DNA-bd_dom_sf"/>
</dbReference>
<dbReference type="EMBL" id="RAXV01000003">
    <property type="protein sequence ID" value="RKG33757.1"/>
    <property type="molecule type" value="Genomic_DNA"/>
</dbReference>
<sequence length="79" mass="8751">MKTIKTAIGCAGGVKAVAETVNLTERAIYKWIVKNSLPYTEYKGETNYAQKIAEMTNGQFTKDQLLEIGLSKSEEVVVH</sequence>
<proteinExistence type="predicted"/>
<dbReference type="Gene3D" id="1.10.260.40">
    <property type="entry name" value="lambda repressor-like DNA-binding domains"/>
    <property type="match status" value="1"/>
</dbReference>
<protein>
    <submittedName>
        <fullName evidence="1">Uncharacterized protein</fullName>
    </submittedName>
</protein>
<dbReference type="SUPFAM" id="SSF47413">
    <property type="entry name" value="lambda repressor-like DNA-binding domains"/>
    <property type="match status" value="1"/>
</dbReference>
<dbReference type="RefSeq" id="WP_120401414.1">
    <property type="nucleotide sequence ID" value="NZ_RAXV01000003.1"/>
</dbReference>
<name>A0A3A8EFR0_9GAMM</name>
<dbReference type="AlphaFoldDB" id="A0A3A8EFR0"/>
<accession>A0A3A8EFR0</accession>
<dbReference type="GO" id="GO:0003677">
    <property type="term" value="F:DNA binding"/>
    <property type="evidence" value="ECO:0007669"/>
    <property type="project" value="InterPro"/>
</dbReference>
<reference evidence="1 2" key="1">
    <citation type="submission" date="2018-09" db="EMBL/GenBank/DDBJ databases">
        <title>The draft genome of Acinetobacter spp. strains.</title>
        <authorList>
            <person name="Qin J."/>
            <person name="Feng Y."/>
            <person name="Zong Z."/>
        </authorList>
    </citation>
    <scope>NUCLEOTIDE SEQUENCE [LARGE SCALE GENOMIC DNA]</scope>
    <source>
        <strain evidence="1 2">WCHAc060012</strain>
    </source>
</reference>
<evidence type="ECO:0000313" key="1">
    <source>
        <dbReference type="EMBL" id="RKG33757.1"/>
    </source>
</evidence>
<dbReference type="OrthoDB" id="5917957at2"/>
<gene>
    <name evidence="1" type="ORF">D7V32_02875</name>
</gene>
<keyword evidence="2" id="KW-1185">Reference proteome</keyword>
<organism evidence="1 2">
    <name type="scientific">Acinetobacter tianfuensis</name>
    <dbReference type="NCBI Taxonomy" id="2419603"/>
    <lineage>
        <taxon>Bacteria</taxon>
        <taxon>Pseudomonadati</taxon>
        <taxon>Pseudomonadota</taxon>
        <taxon>Gammaproteobacteria</taxon>
        <taxon>Moraxellales</taxon>
        <taxon>Moraxellaceae</taxon>
        <taxon>Acinetobacter</taxon>
    </lineage>
</organism>